<evidence type="ECO:0000259" key="8">
    <source>
        <dbReference type="Pfam" id="PF09302"/>
    </source>
</evidence>
<dbReference type="PANTHER" id="PTHR32235">
    <property type="entry name" value="NON-HOMOLOGOUS END-JOINING FACTOR 1"/>
    <property type="match status" value="1"/>
</dbReference>
<dbReference type="CDD" id="cd22285">
    <property type="entry name" value="HD_XLF_N"/>
    <property type="match status" value="1"/>
</dbReference>
<keyword evidence="4" id="KW-0234">DNA repair</keyword>
<accession>A0ABN9L7U4</accession>
<feature type="domain" description="XLF-like coiled-coil region" evidence="9">
    <location>
        <begin position="132"/>
        <end position="177"/>
    </location>
</feature>
<organism evidence="10 11">
    <name type="scientific">Ranitomeya imitator</name>
    <name type="common">mimic poison frog</name>
    <dbReference type="NCBI Taxonomy" id="111125"/>
    <lineage>
        <taxon>Eukaryota</taxon>
        <taxon>Metazoa</taxon>
        <taxon>Chordata</taxon>
        <taxon>Craniata</taxon>
        <taxon>Vertebrata</taxon>
        <taxon>Euteleostomi</taxon>
        <taxon>Amphibia</taxon>
        <taxon>Batrachia</taxon>
        <taxon>Anura</taxon>
        <taxon>Neobatrachia</taxon>
        <taxon>Hyloidea</taxon>
        <taxon>Dendrobatidae</taxon>
        <taxon>Dendrobatinae</taxon>
        <taxon>Ranitomeya</taxon>
    </lineage>
</organism>
<dbReference type="Gene3D" id="1.10.287.450">
    <property type="entry name" value="Helix hairpin bin"/>
    <property type="match status" value="1"/>
</dbReference>
<evidence type="ECO:0000256" key="2">
    <source>
        <dbReference type="ARBA" id="ARBA00022763"/>
    </source>
</evidence>
<evidence type="ECO:0000259" key="9">
    <source>
        <dbReference type="Pfam" id="PF21928"/>
    </source>
</evidence>
<dbReference type="InterPro" id="IPR052287">
    <property type="entry name" value="NHEJ_factor"/>
</dbReference>
<keyword evidence="2" id="KW-0227">DNA damage</keyword>
<dbReference type="Pfam" id="PF09302">
    <property type="entry name" value="XLF"/>
    <property type="match status" value="1"/>
</dbReference>
<evidence type="ECO:0000313" key="10">
    <source>
        <dbReference type="EMBL" id="CAJ0932402.1"/>
    </source>
</evidence>
<name>A0ABN9L7U4_9NEOB</name>
<dbReference type="Gene3D" id="2.170.210.10">
    <property type="entry name" value="DNA double-strand break repair and VJ recombination XRCC4, N-terminal"/>
    <property type="match status" value="1"/>
</dbReference>
<comment type="caution">
    <text evidence="10">The sequence shown here is derived from an EMBL/GenBank/DDBJ whole genome shotgun (WGS) entry which is preliminary data.</text>
</comment>
<keyword evidence="11" id="KW-1185">Reference proteome</keyword>
<dbReference type="EMBL" id="CAUEEQ010008463">
    <property type="protein sequence ID" value="CAJ0932402.1"/>
    <property type="molecule type" value="Genomic_DNA"/>
</dbReference>
<dbReference type="InterPro" id="IPR053829">
    <property type="entry name" value="XLF-like_CC"/>
</dbReference>
<comment type="subcellular location">
    <subcellularLocation>
        <location evidence="1">Nucleus</location>
    </subcellularLocation>
</comment>
<dbReference type="PANTHER" id="PTHR32235:SF1">
    <property type="entry name" value="NON-HOMOLOGOUS END-JOINING FACTOR 1"/>
    <property type="match status" value="1"/>
</dbReference>
<dbReference type="InterPro" id="IPR038051">
    <property type="entry name" value="XRCC4-like_N_sf"/>
</dbReference>
<protein>
    <recommendedName>
        <fullName evidence="7">Non-homologous end-joining factor 1</fullName>
    </recommendedName>
</protein>
<sequence>MALSQDMDVLLLKLPWQILHIGDCRFFAKVSFTDSSYCFLLSDLSSVWCEEAAADVIQERSKELNKRLTAPISSFLSHLSHFIRPLLDSIEKTPHSLSCSRAPDRLLLHVKSRLSGLPFYWDFHCREADIRTVCRHFLQPLISMSKALDAQCQELCTLLRRKDEEIQDYQEGGAVLSRDRLRTETFDDNAFYKTFISKILNKVQRFYERWRSCEPLWMGTDKADDNAARFLQQKSAKSTLLLNPILCLKTY</sequence>
<evidence type="ECO:0000256" key="6">
    <source>
        <dbReference type="ARBA" id="ARBA00025747"/>
    </source>
</evidence>
<keyword evidence="5" id="KW-0539">Nucleus</keyword>
<evidence type="ECO:0000256" key="7">
    <source>
        <dbReference type="ARBA" id="ARBA00044529"/>
    </source>
</evidence>
<evidence type="ECO:0000256" key="4">
    <source>
        <dbReference type="ARBA" id="ARBA00023204"/>
    </source>
</evidence>
<evidence type="ECO:0000256" key="5">
    <source>
        <dbReference type="ARBA" id="ARBA00023242"/>
    </source>
</evidence>
<reference evidence="10" key="1">
    <citation type="submission" date="2023-07" db="EMBL/GenBank/DDBJ databases">
        <authorList>
            <person name="Stuckert A."/>
        </authorList>
    </citation>
    <scope>NUCLEOTIDE SEQUENCE</scope>
</reference>
<dbReference type="InterPro" id="IPR015381">
    <property type="entry name" value="XLF-like_N"/>
</dbReference>
<feature type="domain" description="XLF-like N-terminal" evidence="8">
    <location>
        <begin position="15"/>
        <end position="126"/>
    </location>
</feature>
<evidence type="ECO:0000256" key="1">
    <source>
        <dbReference type="ARBA" id="ARBA00004123"/>
    </source>
</evidence>
<keyword evidence="3" id="KW-0238">DNA-binding</keyword>
<evidence type="ECO:0000313" key="11">
    <source>
        <dbReference type="Proteomes" id="UP001176940"/>
    </source>
</evidence>
<dbReference type="Proteomes" id="UP001176940">
    <property type="component" value="Unassembled WGS sequence"/>
</dbReference>
<evidence type="ECO:0000256" key="3">
    <source>
        <dbReference type="ARBA" id="ARBA00023125"/>
    </source>
</evidence>
<comment type="similarity">
    <text evidence="6">Belongs to the XRCC4-XLF family. XLF subfamily.</text>
</comment>
<gene>
    <name evidence="10" type="ORF">RIMI_LOCUS5059024</name>
</gene>
<proteinExistence type="inferred from homology"/>
<dbReference type="Pfam" id="PF21928">
    <property type="entry name" value="XLF_CC"/>
    <property type="match status" value="1"/>
</dbReference>